<proteinExistence type="predicted"/>
<dbReference type="AlphaFoldDB" id="A0A3B0XX66"/>
<name>A0A3B0XX66_9ZZZZ</name>
<evidence type="ECO:0000259" key="1">
    <source>
        <dbReference type="Pfam" id="PF05099"/>
    </source>
</evidence>
<dbReference type="EMBL" id="UOFG01000278">
    <property type="protein sequence ID" value="VAW66539.1"/>
    <property type="molecule type" value="Genomic_DNA"/>
</dbReference>
<evidence type="ECO:0000313" key="2">
    <source>
        <dbReference type="EMBL" id="VAW66539.1"/>
    </source>
</evidence>
<dbReference type="Pfam" id="PF05099">
    <property type="entry name" value="TerB"/>
    <property type="match status" value="1"/>
</dbReference>
<feature type="domain" description="Co-chaperone DjlA N-terminal" evidence="1">
    <location>
        <begin position="29"/>
        <end position="145"/>
    </location>
</feature>
<dbReference type="Gene3D" id="1.10.3680.10">
    <property type="entry name" value="TerB-like"/>
    <property type="match status" value="1"/>
</dbReference>
<dbReference type="SUPFAM" id="SSF158682">
    <property type="entry name" value="TerB-like"/>
    <property type="match status" value="1"/>
</dbReference>
<organism evidence="2">
    <name type="scientific">hydrothermal vent metagenome</name>
    <dbReference type="NCBI Taxonomy" id="652676"/>
    <lineage>
        <taxon>unclassified sequences</taxon>
        <taxon>metagenomes</taxon>
        <taxon>ecological metagenomes</taxon>
    </lineage>
</organism>
<dbReference type="CDD" id="cd07313">
    <property type="entry name" value="terB_like_2"/>
    <property type="match status" value="1"/>
</dbReference>
<sequence>MLKKIQLFFEKYVIQEQTGGESVEHSLNLAAAALLVEMIFQDDEIHENEVKAVKALMIEQLGLSSQEAENLYLLAQQERQQATDYHQFTQLIARHYTQQQKIKLIESLWRVAFADHVLDRYEEHMVRRISDLIHVSHKDFIQAKHRVQKSL</sequence>
<protein>
    <recommendedName>
        <fullName evidence="1">Co-chaperone DjlA N-terminal domain-containing protein</fullName>
    </recommendedName>
</protein>
<gene>
    <name evidence="2" type="ORF">MNBD_GAMMA11-418</name>
</gene>
<dbReference type="InterPro" id="IPR029024">
    <property type="entry name" value="TerB-like"/>
</dbReference>
<accession>A0A3B0XX66</accession>
<reference evidence="2" key="1">
    <citation type="submission" date="2018-06" db="EMBL/GenBank/DDBJ databases">
        <authorList>
            <person name="Zhirakovskaya E."/>
        </authorList>
    </citation>
    <scope>NUCLEOTIDE SEQUENCE</scope>
</reference>
<dbReference type="InterPro" id="IPR007791">
    <property type="entry name" value="DjlA_N"/>
</dbReference>